<proteinExistence type="predicted"/>
<dbReference type="Gene3D" id="3.40.30.10">
    <property type="entry name" value="Glutaredoxin"/>
    <property type="match status" value="1"/>
</dbReference>
<dbReference type="EMBL" id="CAJA01000468">
    <property type="protein sequence ID" value="CCH75140.1"/>
    <property type="molecule type" value="Genomic_DNA"/>
</dbReference>
<dbReference type="PANTHER" id="PTHR42852:SF6">
    <property type="entry name" value="THIOL:DISULFIDE INTERCHANGE PROTEIN DSBE"/>
    <property type="match status" value="1"/>
</dbReference>
<dbReference type="GO" id="GO:0016491">
    <property type="term" value="F:oxidoreductase activity"/>
    <property type="evidence" value="ECO:0007669"/>
    <property type="project" value="InterPro"/>
</dbReference>
<keyword evidence="10" id="KW-1185">Reference proteome</keyword>
<evidence type="ECO:0000256" key="1">
    <source>
        <dbReference type="ARBA" id="ARBA00004196"/>
    </source>
</evidence>
<dbReference type="OrthoDB" id="9151585at2"/>
<evidence type="ECO:0000256" key="5">
    <source>
        <dbReference type="ARBA" id="ARBA00023284"/>
    </source>
</evidence>
<protein>
    <submittedName>
        <fullName evidence="9">Putative Redoxin domain protein</fullName>
    </submittedName>
</protein>
<dbReference type="InterPro" id="IPR036249">
    <property type="entry name" value="Thioredoxin-like_sf"/>
</dbReference>
<dbReference type="GO" id="GO:0016209">
    <property type="term" value="F:antioxidant activity"/>
    <property type="evidence" value="ECO:0007669"/>
    <property type="project" value="InterPro"/>
</dbReference>
<keyword evidence="3" id="KW-0735">Signal-anchor</keyword>
<evidence type="ECO:0000256" key="3">
    <source>
        <dbReference type="ARBA" id="ARBA00022968"/>
    </source>
</evidence>
<sequence length="201" mass="21701">MSHKAAVQNRTERAAAELSRTRRTHEGTMIWVITGAVLIAVVAAMLLTSRPQSSDATKAAPDFSLVDTAGETHNLSDHRGENVVLYFSEGAGCQSCIVQMGEIEKHAAAFAEENVTVLPIVMNTKEQITADMAANGVKTPFLLDDGTVSDAYGTIGNGMHAGLPGHSFVLIDTEGKQRWYGEYPSMWLAPQELLAEVTKRL</sequence>
<gene>
    <name evidence="9" type="ORF">BN11_520015</name>
</gene>
<evidence type="ECO:0000256" key="7">
    <source>
        <dbReference type="SAM" id="Phobius"/>
    </source>
</evidence>
<keyword evidence="4" id="KW-1015">Disulfide bond</keyword>
<evidence type="ECO:0000313" key="9">
    <source>
        <dbReference type="EMBL" id="CCH75140.1"/>
    </source>
</evidence>
<organism evidence="9 10">
    <name type="scientific">Nostocoides australiense Ben110</name>
    <dbReference type="NCBI Taxonomy" id="1193182"/>
    <lineage>
        <taxon>Bacteria</taxon>
        <taxon>Bacillati</taxon>
        <taxon>Actinomycetota</taxon>
        <taxon>Actinomycetes</taxon>
        <taxon>Micrococcales</taxon>
        <taxon>Intrasporangiaceae</taxon>
        <taxon>Nostocoides</taxon>
    </lineage>
</organism>
<comment type="caution">
    <text evidence="9">The sequence shown here is derived from an EMBL/GenBank/DDBJ whole genome shotgun (WGS) entry which is preliminary data.</text>
</comment>
<dbReference type="PROSITE" id="PS51352">
    <property type="entry name" value="THIOREDOXIN_2"/>
    <property type="match status" value="1"/>
</dbReference>
<reference evidence="9 10" key="1">
    <citation type="journal article" date="2013" name="ISME J.">
        <title>A metabolic model for members of the genus Tetrasphaera involved in enhanced biological phosphorus removal.</title>
        <authorList>
            <person name="Kristiansen R."/>
            <person name="Nguyen H.T.T."/>
            <person name="Saunders A.M."/>
            <person name="Nielsen J.L."/>
            <person name="Wimmer R."/>
            <person name="Le V.Q."/>
            <person name="McIlroy S.J."/>
            <person name="Petrovski S."/>
            <person name="Seviour R.J."/>
            <person name="Calteau A."/>
            <person name="Nielsen K.L."/>
            <person name="Nielsen P.H."/>
        </authorList>
    </citation>
    <scope>NUCLEOTIDE SEQUENCE [LARGE SCALE GENOMIC DNA]</scope>
    <source>
        <strain evidence="9 10">Ben110</strain>
    </source>
</reference>
<dbReference type="SUPFAM" id="SSF52833">
    <property type="entry name" value="Thioredoxin-like"/>
    <property type="match status" value="1"/>
</dbReference>
<dbReference type="GO" id="GO:0017004">
    <property type="term" value="P:cytochrome complex assembly"/>
    <property type="evidence" value="ECO:0007669"/>
    <property type="project" value="UniProtKB-KW"/>
</dbReference>
<feature type="region of interest" description="Disordered" evidence="6">
    <location>
        <begin position="1"/>
        <end position="20"/>
    </location>
</feature>
<evidence type="ECO:0000256" key="6">
    <source>
        <dbReference type="SAM" id="MobiDB-lite"/>
    </source>
</evidence>
<dbReference type="InterPro" id="IPR000866">
    <property type="entry name" value="AhpC/TSA"/>
</dbReference>
<dbReference type="Proteomes" id="UP000035763">
    <property type="component" value="Unassembled WGS sequence"/>
</dbReference>
<name>W6K260_9MICO</name>
<comment type="subcellular location">
    <subcellularLocation>
        <location evidence="1">Cell envelope</location>
    </subcellularLocation>
</comment>
<dbReference type="RefSeq" id="WP_048700851.1">
    <property type="nucleotide sequence ID" value="NZ_HG764815.1"/>
</dbReference>
<keyword evidence="7" id="KW-0812">Transmembrane</keyword>
<evidence type="ECO:0000256" key="4">
    <source>
        <dbReference type="ARBA" id="ARBA00023157"/>
    </source>
</evidence>
<dbReference type="Pfam" id="PF00578">
    <property type="entry name" value="AhpC-TSA"/>
    <property type="match status" value="1"/>
</dbReference>
<dbReference type="GO" id="GO:0030313">
    <property type="term" value="C:cell envelope"/>
    <property type="evidence" value="ECO:0007669"/>
    <property type="project" value="UniProtKB-SubCell"/>
</dbReference>
<feature type="transmembrane region" description="Helical" evidence="7">
    <location>
        <begin position="28"/>
        <end position="48"/>
    </location>
</feature>
<evidence type="ECO:0000259" key="8">
    <source>
        <dbReference type="PROSITE" id="PS51352"/>
    </source>
</evidence>
<dbReference type="AlphaFoldDB" id="W6K260"/>
<evidence type="ECO:0000313" key="10">
    <source>
        <dbReference type="Proteomes" id="UP000035763"/>
    </source>
</evidence>
<keyword evidence="2" id="KW-0201">Cytochrome c-type biogenesis</keyword>
<dbReference type="InterPro" id="IPR050553">
    <property type="entry name" value="Thioredoxin_ResA/DsbE_sf"/>
</dbReference>
<keyword evidence="7" id="KW-0472">Membrane</keyword>
<keyword evidence="7" id="KW-1133">Transmembrane helix</keyword>
<dbReference type="InterPro" id="IPR013766">
    <property type="entry name" value="Thioredoxin_domain"/>
</dbReference>
<dbReference type="CDD" id="cd02966">
    <property type="entry name" value="TlpA_like_family"/>
    <property type="match status" value="1"/>
</dbReference>
<accession>W6K260</accession>
<dbReference type="STRING" id="1193182.BN11_520015"/>
<dbReference type="PANTHER" id="PTHR42852">
    <property type="entry name" value="THIOL:DISULFIDE INTERCHANGE PROTEIN DSBE"/>
    <property type="match status" value="1"/>
</dbReference>
<keyword evidence="5" id="KW-0676">Redox-active center</keyword>
<feature type="domain" description="Thioredoxin" evidence="8">
    <location>
        <begin position="54"/>
        <end position="201"/>
    </location>
</feature>
<evidence type="ECO:0000256" key="2">
    <source>
        <dbReference type="ARBA" id="ARBA00022748"/>
    </source>
</evidence>